<protein>
    <recommendedName>
        <fullName evidence="1">Protein kinase domain-containing protein</fullName>
    </recommendedName>
</protein>
<proteinExistence type="predicted"/>
<dbReference type="InterPro" id="IPR011009">
    <property type="entry name" value="Kinase-like_dom_sf"/>
</dbReference>
<dbReference type="PROSITE" id="PS50011">
    <property type="entry name" value="PROTEIN_KINASE_DOM"/>
    <property type="match status" value="1"/>
</dbReference>
<evidence type="ECO:0000313" key="2">
    <source>
        <dbReference type="EMBL" id="QHS83711.1"/>
    </source>
</evidence>
<dbReference type="Gene3D" id="1.10.510.10">
    <property type="entry name" value="Transferase(Phosphotransferase) domain 1"/>
    <property type="match status" value="1"/>
</dbReference>
<dbReference type="GO" id="GO:0004672">
    <property type="term" value="F:protein kinase activity"/>
    <property type="evidence" value="ECO:0007669"/>
    <property type="project" value="InterPro"/>
</dbReference>
<dbReference type="GO" id="GO:0005524">
    <property type="term" value="F:ATP binding"/>
    <property type="evidence" value="ECO:0007669"/>
    <property type="project" value="InterPro"/>
</dbReference>
<name>A0A6C0AWR5_9ZZZZ</name>
<sequence>MNDSLFPHYQKIKPLLNKKQIKLYKSLTQKFKKSSFTKDNEKIEVLKYNERVFVFTYKQSVIKIIFNSAIKYKNELYYTDLFYHKIYSLSIPEACMLILPRFETNLKNVIAPCGDAKHATRRMHQLIFDLISQVFLFHENYIVHHDIKPSNIVKTKDFRWKIIDFGLTLQHKPNVLDTFLDQFHGTKGINIPEYNLDNTNELERCFWIYMKDWYGVSMSIEEACRNGAVFGVVDTLINLCDLKNFINEMKYSSVITTLKKLKNRFNITNIPYYLK</sequence>
<evidence type="ECO:0000259" key="1">
    <source>
        <dbReference type="PROSITE" id="PS50011"/>
    </source>
</evidence>
<dbReference type="EMBL" id="MN738762">
    <property type="protein sequence ID" value="QHS83711.1"/>
    <property type="molecule type" value="Genomic_DNA"/>
</dbReference>
<dbReference type="Pfam" id="PF00069">
    <property type="entry name" value="Pkinase"/>
    <property type="match status" value="1"/>
</dbReference>
<dbReference type="SUPFAM" id="SSF56112">
    <property type="entry name" value="Protein kinase-like (PK-like)"/>
    <property type="match status" value="1"/>
</dbReference>
<organism evidence="2">
    <name type="scientific">viral metagenome</name>
    <dbReference type="NCBI Taxonomy" id="1070528"/>
    <lineage>
        <taxon>unclassified sequences</taxon>
        <taxon>metagenomes</taxon>
        <taxon>organismal metagenomes</taxon>
    </lineage>
</organism>
<reference evidence="2" key="1">
    <citation type="journal article" date="2020" name="Nature">
        <title>Giant virus diversity and host interactions through global metagenomics.</title>
        <authorList>
            <person name="Schulz F."/>
            <person name="Roux S."/>
            <person name="Paez-Espino D."/>
            <person name="Jungbluth S."/>
            <person name="Walsh D.A."/>
            <person name="Denef V.J."/>
            <person name="McMahon K.D."/>
            <person name="Konstantinidis K.T."/>
            <person name="Eloe-Fadrosh E.A."/>
            <person name="Kyrpides N.C."/>
            <person name="Woyke T."/>
        </authorList>
    </citation>
    <scope>NUCLEOTIDE SEQUENCE</scope>
    <source>
        <strain evidence="2">GVMAG-S-ERX555961-36</strain>
    </source>
</reference>
<dbReference type="AlphaFoldDB" id="A0A6C0AWR5"/>
<dbReference type="PANTHER" id="PTHR24362">
    <property type="entry name" value="SERINE/THREONINE-PROTEIN KINASE NEK"/>
    <property type="match status" value="1"/>
</dbReference>
<dbReference type="InterPro" id="IPR000719">
    <property type="entry name" value="Prot_kinase_dom"/>
</dbReference>
<feature type="domain" description="Protein kinase" evidence="1">
    <location>
        <begin position="9"/>
        <end position="275"/>
    </location>
</feature>
<accession>A0A6C0AWR5</accession>
<dbReference type="PANTHER" id="PTHR24362:SF309">
    <property type="entry name" value="PROTEIN KINASE DOMAIN-CONTAINING PROTEIN"/>
    <property type="match status" value="1"/>
</dbReference>